<keyword evidence="7" id="KW-0520">NAD</keyword>
<keyword evidence="2" id="KW-0001">2Fe-2S</keyword>
<keyword evidence="3" id="KW-0479">Metal-binding</keyword>
<dbReference type="GO" id="GO:0051537">
    <property type="term" value="F:2 iron, 2 sulfur cluster binding"/>
    <property type="evidence" value="ECO:0007669"/>
    <property type="project" value="UniProtKB-KW"/>
</dbReference>
<dbReference type="CDD" id="cd03469">
    <property type="entry name" value="Rieske_RO_Alpha_N"/>
    <property type="match status" value="1"/>
</dbReference>
<dbReference type="AlphaFoldDB" id="A0A381SZW3"/>
<reference evidence="9" key="1">
    <citation type="submission" date="2018-05" db="EMBL/GenBank/DDBJ databases">
        <authorList>
            <person name="Lanie J.A."/>
            <person name="Ng W.-L."/>
            <person name="Kazmierczak K.M."/>
            <person name="Andrzejewski T.M."/>
            <person name="Davidsen T.M."/>
            <person name="Wayne K.J."/>
            <person name="Tettelin H."/>
            <person name="Glass J.I."/>
            <person name="Rusch D."/>
            <person name="Podicherti R."/>
            <person name="Tsui H.-C.T."/>
            <person name="Winkler M.E."/>
        </authorList>
    </citation>
    <scope>NUCLEOTIDE SEQUENCE</scope>
</reference>
<dbReference type="Pfam" id="PF00355">
    <property type="entry name" value="Rieske"/>
    <property type="match status" value="1"/>
</dbReference>
<organism evidence="9">
    <name type="scientific">marine metagenome</name>
    <dbReference type="NCBI Taxonomy" id="408172"/>
    <lineage>
        <taxon>unclassified sequences</taxon>
        <taxon>metagenomes</taxon>
        <taxon>ecological metagenomes</taxon>
    </lineage>
</organism>
<sequence length="372" mass="42806">MNEAHMETVTECLRTYLSMNYDEARTMPPEFYTSETQFEQEKERLFRSQWICLGRVQQIPRPGDYFTTTTINEPLIVVRTKPDEIAVLSNVCRHRGTVLAEGNGNTKSFVCPYHAWTYNLDGQLRRAPLLPNRPDFDQHNCRLPTFSSEVWGGFIYVNLDGTADPLSPQLDGLSKLTQHYHMDDMVELHAETSIWDTNWKCLTENFMEGYHLSTVHRKTLHPITPTRLCSHFPAGEGYFGYFSVFPTDLPRRGKYHPDLTDEEQQRSVMFAVPPLHVAGLAGHKMSYLYLQPESAGTVRVQRGLAFSDPNISEHDFKNAVDLFEQTMAEDNNQLDRLQRGLQSLYLGTAPLAPANYEGNVWDFYHYLARKLL</sequence>
<dbReference type="InterPro" id="IPR015881">
    <property type="entry name" value="ARHD_Rieske_2Fe_2S"/>
</dbReference>
<dbReference type="InterPro" id="IPR036922">
    <property type="entry name" value="Rieske_2Fe-2S_sf"/>
</dbReference>
<dbReference type="EMBL" id="UINC01003821">
    <property type="protein sequence ID" value="SVA09525.1"/>
    <property type="molecule type" value="Genomic_DNA"/>
</dbReference>
<dbReference type="SUPFAM" id="SSF50022">
    <property type="entry name" value="ISP domain"/>
    <property type="match status" value="1"/>
</dbReference>
<dbReference type="SUPFAM" id="SSF55961">
    <property type="entry name" value="Bet v1-like"/>
    <property type="match status" value="1"/>
</dbReference>
<feature type="domain" description="Rieske" evidence="8">
    <location>
        <begin position="50"/>
        <end position="157"/>
    </location>
</feature>
<dbReference type="PROSITE" id="PS51296">
    <property type="entry name" value="RIESKE"/>
    <property type="match status" value="1"/>
</dbReference>
<accession>A0A381SZW3</accession>
<dbReference type="GO" id="GO:0005506">
    <property type="term" value="F:iron ion binding"/>
    <property type="evidence" value="ECO:0007669"/>
    <property type="project" value="InterPro"/>
</dbReference>
<dbReference type="PRINTS" id="PR00090">
    <property type="entry name" value="RNGDIOXGNASE"/>
</dbReference>
<dbReference type="Pfam" id="PF00848">
    <property type="entry name" value="Ring_hydroxyl_A"/>
    <property type="match status" value="1"/>
</dbReference>
<evidence type="ECO:0000256" key="7">
    <source>
        <dbReference type="ARBA" id="ARBA00023027"/>
    </source>
</evidence>
<evidence type="ECO:0000256" key="2">
    <source>
        <dbReference type="ARBA" id="ARBA00022714"/>
    </source>
</evidence>
<evidence type="ECO:0000256" key="1">
    <source>
        <dbReference type="ARBA" id="ARBA00001962"/>
    </source>
</evidence>
<dbReference type="InterPro" id="IPR001663">
    <property type="entry name" value="Rng_hydr_dOase-A"/>
</dbReference>
<proteinExistence type="predicted"/>
<dbReference type="Gene3D" id="3.90.380.10">
    <property type="entry name" value="Naphthalene 1,2-dioxygenase Alpha Subunit, Chain A, domain 1"/>
    <property type="match status" value="2"/>
</dbReference>
<gene>
    <name evidence="9" type="ORF">METZ01_LOCUS62379</name>
</gene>
<evidence type="ECO:0000256" key="5">
    <source>
        <dbReference type="ARBA" id="ARBA00023004"/>
    </source>
</evidence>
<dbReference type="InterPro" id="IPR017941">
    <property type="entry name" value="Rieske_2Fe-2S"/>
</dbReference>
<evidence type="ECO:0000259" key="8">
    <source>
        <dbReference type="PROSITE" id="PS51296"/>
    </source>
</evidence>
<keyword evidence="4" id="KW-0560">Oxidoreductase</keyword>
<keyword evidence="5" id="KW-0408">Iron</keyword>
<dbReference type="Gene3D" id="2.102.10.10">
    <property type="entry name" value="Rieske [2Fe-2S] iron-sulphur domain"/>
    <property type="match status" value="1"/>
</dbReference>
<comment type="cofactor">
    <cofactor evidence="1">
        <name>Fe cation</name>
        <dbReference type="ChEBI" id="CHEBI:24875"/>
    </cofactor>
</comment>
<evidence type="ECO:0000256" key="3">
    <source>
        <dbReference type="ARBA" id="ARBA00022723"/>
    </source>
</evidence>
<dbReference type="GO" id="GO:0016491">
    <property type="term" value="F:oxidoreductase activity"/>
    <property type="evidence" value="ECO:0007669"/>
    <property type="project" value="UniProtKB-KW"/>
</dbReference>
<keyword evidence="6" id="KW-0411">Iron-sulfur</keyword>
<evidence type="ECO:0000256" key="6">
    <source>
        <dbReference type="ARBA" id="ARBA00023014"/>
    </source>
</evidence>
<protein>
    <recommendedName>
        <fullName evidence="8">Rieske domain-containing protein</fullName>
    </recommendedName>
</protein>
<dbReference type="PANTHER" id="PTHR43756">
    <property type="entry name" value="CHOLINE MONOOXYGENASE, CHLOROPLASTIC"/>
    <property type="match status" value="1"/>
</dbReference>
<name>A0A381SZW3_9ZZZZ</name>
<evidence type="ECO:0000256" key="4">
    <source>
        <dbReference type="ARBA" id="ARBA00023002"/>
    </source>
</evidence>
<dbReference type="InterPro" id="IPR015879">
    <property type="entry name" value="Ring_hydroxy_dOase_asu_C_dom"/>
</dbReference>
<dbReference type="PROSITE" id="PS00570">
    <property type="entry name" value="RING_HYDROXYL_ALPHA"/>
    <property type="match status" value="1"/>
</dbReference>
<dbReference type="PANTHER" id="PTHR43756:SF5">
    <property type="entry name" value="CHOLINE MONOOXYGENASE, CHLOROPLASTIC"/>
    <property type="match status" value="1"/>
</dbReference>
<evidence type="ECO:0000313" key="9">
    <source>
        <dbReference type="EMBL" id="SVA09525.1"/>
    </source>
</evidence>